<dbReference type="Proteomes" id="UP000287651">
    <property type="component" value="Unassembled WGS sequence"/>
</dbReference>
<reference evidence="5 6" key="1">
    <citation type="journal article" date="2014" name="Agronomy (Basel)">
        <title>A Draft Genome Sequence for Ensete ventricosum, the Drought-Tolerant Tree Against Hunger.</title>
        <authorList>
            <person name="Harrison J."/>
            <person name="Moore K.A."/>
            <person name="Paszkiewicz K."/>
            <person name="Jones T."/>
            <person name="Grant M."/>
            <person name="Ambacheew D."/>
            <person name="Muzemil S."/>
            <person name="Studholme D.J."/>
        </authorList>
    </citation>
    <scope>NUCLEOTIDE SEQUENCE [LARGE SCALE GENOMIC DNA]</scope>
</reference>
<keyword evidence="4" id="KW-0539">Nucleus</keyword>
<dbReference type="PANTHER" id="PTHR31250">
    <property type="entry name" value="IQ DOMAIN-CONTAINING PROTEIN IQM3"/>
    <property type="match status" value="1"/>
</dbReference>
<accession>A0A427AHM6</accession>
<dbReference type="GO" id="GO:0005737">
    <property type="term" value="C:cytoplasm"/>
    <property type="evidence" value="ECO:0007669"/>
    <property type="project" value="UniProtKB-SubCell"/>
</dbReference>
<evidence type="ECO:0000256" key="4">
    <source>
        <dbReference type="ARBA" id="ARBA00023242"/>
    </source>
</evidence>
<evidence type="ECO:0000256" key="2">
    <source>
        <dbReference type="ARBA" id="ARBA00004496"/>
    </source>
</evidence>
<evidence type="ECO:0000313" key="5">
    <source>
        <dbReference type="EMBL" id="RRT75710.1"/>
    </source>
</evidence>
<protein>
    <submittedName>
        <fullName evidence="5">Uncharacterized protein</fullName>
    </submittedName>
</protein>
<sequence length="429" mass="47567">MGLSFSLLSWNWVGVMRSKVFGLAEAKAAVARSISFGEKDANRLLRSLSFRRSDSSNKMAAGAGTAAGEGGHDAVMERSLSFKNWEPEPTKLDAAAASVGDQATGHDDVTLQPSCLKIPANFPAPHLKLPHQLPEFSSPRPLSELDAAATTVQKIYKSYRTRRNLADCAVVVEELWFVVVSDSLTPWIPTPIDPRHRYGHNLHLYYDVWFGSESSQPFFYWYVVHLFVEPALLIFFCLSHPPPLVECQAEEQRHFPALELSRWGSYNSSWKDGCQRRNSQDKTPQASNTKPFFFASQKCSVDDDEFPVLDEVKAKPAVADEAEVVMGEKAAEAQGERKTVALEMGRRLSCRWTTGTGARIGCVRDYPVDLQSMALEQVNLSPRVAPSPAGVKLPIPSPRPSPKVRLSPRLQYMGVPTPIVSLTLPKSKR</sequence>
<dbReference type="InterPro" id="IPR044159">
    <property type="entry name" value="IQM"/>
</dbReference>
<name>A0A427AHM6_ENSVE</name>
<dbReference type="CDD" id="cd23767">
    <property type="entry name" value="IQCD"/>
    <property type="match status" value="1"/>
</dbReference>
<comment type="caution">
    <text evidence="5">The sequence shown here is derived from an EMBL/GenBank/DDBJ whole genome shotgun (WGS) entry which is preliminary data.</text>
</comment>
<keyword evidence="3" id="KW-0963">Cytoplasm</keyword>
<comment type="subcellular location">
    <subcellularLocation>
        <location evidence="2">Cytoplasm</location>
    </subcellularLocation>
    <subcellularLocation>
        <location evidence="1">Nucleus</location>
    </subcellularLocation>
</comment>
<organism evidence="5 6">
    <name type="scientific">Ensete ventricosum</name>
    <name type="common">Abyssinian banana</name>
    <name type="synonym">Musa ensete</name>
    <dbReference type="NCBI Taxonomy" id="4639"/>
    <lineage>
        <taxon>Eukaryota</taxon>
        <taxon>Viridiplantae</taxon>
        <taxon>Streptophyta</taxon>
        <taxon>Embryophyta</taxon>
        <taxon>Tracheophyta</taxon>
        <taxon>Spermatophyta</taxon>
        <taxon>Magnoliopsida</taxon>
        <taxon>Liliopsida</taxon>
        <taxon>Zingiberales</taxon>
        <taxon>Musaceae</taxon>
        <taxon>Ensete</taxon>
    </lineage>
</organism>
<gene>
    <name evidence="5" type="ORF">B296_00005230</name>
</gene>
<dbReference type="EMBL" id="AMZH03002399">
    <property type="protein sequence ID" value="RRT75710.1"/>
    <property type="molecule type" value="Genomic_DNA"/>
</dbReference>
<proteinExistence type="predicted"/>
<evidence type="ECO:0000256" key="3">
    <source>
        <dbReference type="ARBA" id="ARBA00022490"/>
    </source>
</evidence>
<evidence type="ECO:0000313" key="6">
    <source>
        <dbReference type="Proteomes" id="UP000287651"/>
    </source>
</evidence>
<dbReference type="GO" id="GO:0005634">
    <property type="term" value="C:nucleus"/>
    <property type="evidence" value="ECO:0007669"/>
    <property type="project" value="UniProtKB-SubCell"/>
</dbReference>
<dbReference type="AlphaFoldDB" id="A0A427AHM6"/>
<evidence type="ECO:0000256" key="1">
    <source>
        <dbReference type="ARBA" id="ARBA00004123"/>
    </source>
</evidence>
<dbReference type="PANTHER" id="PTHR31250:SF27">
    <property type="entry name" value="IQ DOMAIN-CONTAINING PROTEIN IQM5"/>
    <property type="match status" value="1"/>
</dbReference>